<protein>
    <recommendedName>
        <fullName evidence="4">Lipoprotein</fullName>
    </recommendedName>
</protein>
<proteinExistence type="predicted"/>
<dbReference type="PROSITE" id="PS51257">
    <property type="entry name" value="PROKAR_LIPOPROTEIN"/>
    <property type="match status" value="1"/>
</dbReference>
<feature type="region of interest" description="Disordered" evidence="1">
    <location>
        <begin position="291"/>
        <end position="328"/>
    </location>
</feature>
<dbReference type="AlphaFoldDB" id="A0AAU2A7F4"/>
<feature type="compositionally biased region" description="Low complexity" evidence="1">
    <location>
        <begin position="308"/>
        <end position="328"/>
    </location>
</feature>
<feature type="compositionally biased region" description="Basic and acidic residues" evidence="1">
    <location>
        <begin position="295"/>
        <end position="304"/>
    </location>
</feature>
<evidence type="ECO:0000256" key="2">
    <source>
        <dbReference type="SAM" id="SignalP"/>
    </source>
</evidence>
<accession>A0AAU2A7F4</accession>
<name>A0AAU2A7F4_9ACTN</name>
<keyword evidence="2" id="KW-0732">Signal</keyword>
<feature type="chain" id="PRO_5043871989" description="Lipoprotein" evidence="2">
    <location>
        <begin position="27"/>
        <end position="328"/>
    </location>
</feature>
<evidence type="ECO:0008006" key="4">
    <source>
        <dbReference type="Google" id="ProtNLM"/>
    </source>
</evidence>
<organism evidence="3">
    <name type="scientific">Streptomyces sp. NBC_00093</name>
    <dbReference type="NCBI Taxonomy" id="2975649"/>
    <lineage>
        <taxon>Bacteria</taxon>
        <taxon>Bacillati</taxon>
        <taxon>Actinomycetota</taxon>
        <taxon>Actinomycetes</taxon>
        <taxon>Kitasatosporales</taxon>
        <taxon>Streptomycetaceae</taxon>
        <taxon>Streptomyces</taxon>
    </lineage>
</organism>
<reference evidence="3" key="1">
    <citation type="submission" date="2022-10" db="EMBL/GenBank/DDBJ databases">
        <title>The complete genomes of actinobacterial strains from the NBC collection.</title>
        <authorList>
            <person name="Joergensen T.S."/>
            <person name="Alvarez Arevalo M."/>
            <person name="Sterndorff E.B."/>
            <person name="Faurdal D."/>
            <person name="Vuksanovic O."/>
            <person name="Mourched A.-S."/>
            <person name="Charusanti P."/>
            <person name="Shaw S."/>
            <person name="Blin K."/>
            <person name="Weber T."/>
        </authorList>
    </citation>
    <scope>NUCLEOTIDE SEQUENCE</scope>
    <source>
        <strain evidence="3">NBC_00093</strain>
    </source>
</reference>
<evidence type="ECO:0000313" key="3">
    <source>
        <dbReference type="EMBL" id="WTT20508.1"/>
    </source>
</evidence>
<gene>
    <name evidence="3" type="ORF">OHA22_35790</name>
</gene>
<sequence>MRGSAVLSLMPLLLLATLTACGPGDATEPSELAAPDAAFPREATTGELVTLSLAEDILERRCMARAGFHLPTAPEPARTGIEPPPMALVLADVPWARQHGYGSRVRTPGETARLRANDPVGDYLRALTPQRRAEALRAWQGGGVDTIEVTLPGGATTGRSTRGCTSEARGELYGDFRTWFGADAVDRDVTALAMSRAQTDPAYTKALRRWADCVAGRGLPHESPGALRAALGDSAPVAKEVEYAVAEASCAVGSGLAAVAGDVEERHLAEVRERYRADVTNARRMRLAALPKAEQIVRDEDPSRHNTQKNNTQKNNTQGNNTQKRGTT</sequence>
<dbReference type="EMBL" id="CP108222">
    <property type="protein sequence ID" value="WTT20508.1"/>
    <property type="molecule type" value="Genomic_DNA"/>
</dbReference>
<evidence type="ECO:0000256" key="1">
    <source>
        <dbReference type="SAM" id="MobiDB-lite"/>
    </source>
</evidence>
<feature type="signal peptide" evidence="2">
    <location>
        <begin position="1"/>
        <end position="26"/>
    </location>
</feature>